<name>A0A835C5D2_9POAL</name>
<protein>
    <submittedName>
        <fullName evidence="1">Uncharacterized protein</fullName>
    </submittedName>
</protein>
<dbReference type="Pfam" id="PF04578">
    <property type="entry name" value="DUF594"/>
    <property type="match status" value="1"/>
</dbReference>
<reference evidence="1" key="1">
    <citation type="submission" date="2020-07" db="EMBL/GenBank/DDBJ databases">
        <title>Genome sequence and genetic diversity analysis of an under-domesticated orphan crop, white fonio (Digitaria exilis).</title>
        <authorList>
            <person name="Bennetzen J.L."/>
            <person name="Chen S."/>
            <person name="Ma X."/>
            <person name="Wang X."/>
            <person name="Yssel A.E.J."/>
            <person name="Chaluvadi S.R."/>
            <person name="Johnson M."/>
            <person name="Gangashetty P."/>
            <person name="Hamidou F."/>
            <person name="Sanogo M.D."/>
            <person name="Zwaenepoel A."/>
            <person name="Wallace J."/>
            <person name="Van De Peer Y."/>
            <person name="Van Deynze A."/>
        </authorList>
    </citation>
    <scope>NUCLEOTIDE SEQUENCE</scope>
    <source>
        <tissue evidence="1">Leaves</tissue>
    </source>
</reference>
<organism evidence="1 2">
    <name type="scientific">Digitaria exilis</name>
    <dbReference type="NCBI Taxonomy" id="1010633"/>
    <lineage>
        <taxon>Eukaryota</taxon>
        <taxon>Viridiplantae</taxon>
        <taxon>Streptophyta</taxon>
        <taxon>Embryophyta</taxon>
        <taxon>Tracheophyta</taxon>
        <taxon>Spermatophyta</taxon>
        <taxon>Magnoliopsida</taxon>
        <taxon>Liliopsida</taxon>
        <taxon>Poales</taxon>
        <taxon>Poaceae</taxon>
        <taxon>PACMAD clade</taxon>
        <taxon>Panicoideae</taxon>
        <taxon>Panicodae</taxon>
        <taxon>Paniceae</taxon>
        <taxon>Anthephorinae</taxon>
        <taxon>Digitaria</taxon>
    </lineage>
</organism>
<comment type="caution">
    <text evidence="1">The sequence shown here is derived from an EMBL/GenBank/DDBJ whole genome shotgun (WGS) entry which is preliminary data.</text>
</comment>
<evidence type="ECO:0000313" key="2">
    <source>
        <dbReference type="Proteomes" id="UP000636709"/>
    </source>
</evidence>
<dbReference type="InterPro" id="IPR007658">
    <property type="entry name" value="DUF594"/>
</dbReference>
<dbReference type="Proteomes" id="UP000636709">
    <property type="component" value="Unassembled WGS sequence"/>
</dbReference>
<keyword evidence="2" id="KW-1185">Reference proteome</keyword>
<evidence type="ECO:0000313" key="1">
    <source>
        <dbReference type="EMBL" id="KAF8712592.1"/>
    </source>
</evidence>
<dbReference type="EMBL" id="JACEFO010001742">
    <property type="protein sequence ID" value="KAF8712592.1"/>
    <property type="molecule type" value="Genomic_DNA"/>
</dbReference>
<accession>A0A835C5D2</accession>
<dbReference type="PANTHER" id="PTHR31325">
    <property type="entry name" value="OS01G0798800 PROTEIN-RELATED"/>
    <property type="match status" value="1"/>
</dbReference>
<proteinExistence type="predicted"/>
<dbReference type="OrthoDB" id="674692at2759"/>
<sequence>MAGGGGGLLQLWKEWGIGPFELRPAVTDRAALWFAYCLQTPRRSTRWVPLQRRHGGDSVLSVSIRRDGAGLYNRADVVISYVLLAGALVLETTLAPVLVLGYGGKPFKPASRRLWRGSMGQYNLIHLATRDRTDLVEDWWNKLHFSGTFSGTDSLPMSQFKELLEKTVQRERFATQAVVPLSSCYRRGQFVLNSRQALKGVAGWTVQNPEFDETVVIWHVATDIFISEITAAAGHSYDAKLVEATTVLSNYMMYLLVAKPNMLPGRPDCSSGISDQVDKKKLAESLCRTWTIEMVASILGMDDTLELIFAVWVEIMLYAAERVPRDSHARELGNGGEFITILPPWRFPLW</sequence>
<gene>
    <name evidence="1" type="ORF">HU200_028345</name>
</gene>
<dbReference type="AlphaFoldDB" id="A0A835C5D2"/>